<dbReference type="FunFam" id="3.40.50.20:FF:000010">
    <property type="entry name" value="Propionyl-CoA carboxylase subunit alpha"/>
    <property type="match status" value="1"/>
</dbReference>
<dbReference type="Pfam" id="PF02786">
    <property type="entry name" value="CPSase_L_D2"/>
    <property type="match status" value="1"/>
</dbReference>
<dbReference type="NCBIfam" id="NF006367">
    <property type="entry name" value="PRK08591.1"/>
    <property type="match status" value="1"/>
</dbReference>
<keyword evidence="13" id="KW-0276">Fatty acid metabolism</keyword>
<dbReference type="OrthoDB" id="9807469at2"/>
<keyword evidence="5 13" id="KW-0436">Ligase</keyword>
<dbReference type="InterPro" id="IPR005479">
    <property type="entry name" value="CPAse_ATP-bd"/>
</dbReference>
<name>A0A4R6BTU2_9STAP</name>
<dbReference type="Pfam" id="PF02785">
    <property type="entry name" value="Biotin_carb_C"/>
    <property type="match status" value="1"/>
</dbReference>
<dbReference type="InterPro" id="IPR004549">
    <property type="entry name" value="Acetyl_CoA_COase_biotin_COase"/>
</dbReference>
<keyword evidence="7 12" id="KW-0547">Nucleotide-binding</keyword>
<dbReference type="SUPFAM" id="SSF51246">
    <property type="entry name" value="Rudiment single hybrid motif"/>
    <property type="match status" value="1"/>
</dbReference>
<dbReference type="InterPro" id="IPR011054">
    <property type="entry name" value="Rudment_hybrid_motif"/>
</dbReference>
<dbReference type="InterPro" id="IPR011761">
    <property type="entry name" value="ATP-grasp"/>
</dbReference>
<keyword evidence="13" id="KW-0275">Fatty acid biosynthesis</keyword>
<comment type="subunit">
    <text evidence="3 13">Acetyl-CoA carboxylase is a heterohexamer of biotin carboxyl carrier protein, biotin carboxylase and the two subunits of carboxyl transferase in a 2:2 complex.</text>
</comment>
<comment type="catalytic activity">
    <reaction evidence="11 13">
        <text>N(6)-biotinyl-L-lysyl-[protein] + hydrogencarbonate + ATP = N(6)-carboxybiotinyl-L-lysyl-[protein] + ADP + phosphate + H(+)</text>
        <dbReference type="Rhea" id="RHEA:13501"/>
        <dbReference type="Rhea" id="RHEA-COMP:10505"/>
        <dbReference type="Rhea" id="RHEA-COMP:10506"/>
        <dbReference type="ChEBI" id="CHEBI:15378"/>
        <dbReference type="ChEBI" id="CHEBI:17544"/>
        <dbReference type="ChEBI" id="CHEBI:30616"/>
        <dbReference type="ChEBI" id="CHEBI:43474"/>
        <dbReference type="ChEBI" id="CHEBI:83144"/>
        <dbReference type="ChEBI" id="CHEBI:83145"/>
        <dbReference type="ChEBI" id="CHEBI:456216"/>
        <dbReference type="EC" id="6.3.4.14"/>
    </reaction>
</comment>
<dbReference type="InterPro" id="IPR005482">
    <property type="entry name" value="Biotin_COase_C"/>
</dbReference>
<keyword evidence="17" id="KW-1185">Reference proteome</keyword>
<keyword evidence="9" id="KW-0460">Magnesium</keyword>
<evidence type="ECO:0000259" key="14">
    <source>
        <dbReference type="PROSITE" id="PS50975"/>
    </source>
</evidence>
<dbReference type="EC" id="6.3.4.14" evidence="4 13"/>
<reference evidence="16 17" key="1">
    <citation type="submission" date="2019-01" db="EMBL/GenBank/DDBJ databases">
        <title>Draft genome sequences of the type strains of six Macrococcus species.</title>
        <authorList>
            <person name="Mazhar S."/>
            <person name="Altermann E."/>
            <person name="Hill C."/>
            <person name="Mcauliffe O."/>
        </authorList>
    </citation>
    <scope>NUCLEOTIDE SEQUENCE [LARGE SCALE GENOMIC DNA]</scope>
    <source>
        <strain evidence="16 17">CCM4815</strain>
    </source>
</reference>
<feature type="domain" description="Biotin carboxylation" evidence="15">
    <location>
        <begin position="1"/>
        <end position="446"/>
    </location>
</feature>
<keyword evidence="6" id="KW-0479">Metal-binding</keyword>
<dbReference type="InterPro" id="IPR005481">
    <property type="entry name" value="BC-like_N"/>
</dbReference>
<evidence type="ECO:0000256" key="3">
    <source>
        <dbReference type="ARBA" id="ARBA00011750"/>
    </source>
</evidence>
<dbReference type="FunFam" id="3.30.1490.20:FF:000018">
    <property type="entry name" value="Biotin carboxylase"/>
    <property type="match status" value="1"/>
</dbReference>
<evidence type="ECO:0000256" key="4">
    <source>
        <dbReference type="ARBA" id="ARBA00013263"/>
    </source>
</evidence>
<proteinExistence type="predicted"/>
<dbReference type="RefSeq" id="WP_133443898.1">
    <property type="nucleotide sequence ID" value="NZ_SCWB01000010.1"/>
</dbReference>
<evidence type="ECO:0000313" key="17">
    <source>
        <dbReference type="Proteomes" id="UP000294802"/>
    </source>
</evidence>
<dbReference type="PANTHER" id="PTHR48095:SF2">
    <property type="entry name" value="BIOTIN CARBOXYLASE, CHLOROPLASTIC"/>
    <property type="match status" value="1"/>
</dbReference>
<comment type="pathway">
    <text evidence="2 13">Lipid metabolism; malonyl-CoA biosynthesis; malonyl-CoA from acetyl-CoA: step 1/1.</text>
</comment>
<evidence type="ECO:0000313" key="16">
    <source>
        <dbReference type="EMBL" id="TDM10500.1"/>
    </source>
</evidence>
<dbReference type="SMART" id="SM00878">
    <property type="entry name" value="Biotin_carb_C"/>
    <property type="match status" value="1"/>
</dbReference>
<evidence type="ECO:0000256" key="6">
    <source>
        <dbReference type="ARBA" id="ARBA00022723"/>
    </source>
</evidence>
<dbReference type="Pfam" id="PF00289">
    <property type="entry name" value="Biotin_carb_N"/>
    <property type="match status" value="1"/>
</dbReference>
<evidence type="ECO:0000256" key="12">
    <source>
        <dbReference type="PROSITE-ProRule" id="PRU00409"/>
    </source>
</evidence>
<evidence type="ECO:0000256" key="1">
    <source>
        <dbReference type="ARBA" id="ARBA00003761"/>
    </source>
</evidence>
<evidence type="ECO:0000256" key="10">
    <source>
        <dbReference type="ARBA" id="ARBA00023267"/>
    </source>
</evidence>
<evidence type="ECO:0000256" key="8">
    <source>
        <dbReference type="ARBA" id="ARBA00022840"/>
    </source>
</evidence>
<evidence type="ECO:0000256" key="2">
    <source>
        <dbReference type="ARBA" id="ARBA00004956"/>
    </source>
</evidence>
<dbReference type="PROSITE" id="PS00867">
    <property type="entry name" value="CPSASE_2"/>
    <property type="match status" value="1"/>
</dbReference>
<evidence type="ECO:0000256" key="9">
    <source>
        <dbReference type="ARBA" id="ARBA00022842"/>
    </source>
</evidence>
<dbReference type="SUPFAM" id="SSF52440">
    <property type="entry name" value="PreATP-grasp domain"/>
    <property type="match status" value="1"/>
</dbReference>
<dbReference type="InterPro" id="IPR011764">
    <property type="entry name" value="Biotin_carboxylation_dom"/>
</dbReference>
<dbReference type="GO" id="GO:0006633">
    <property type="term" value="P:fatty acid biosynthetic process"/>
    <property type="evidence" value="ECO:0007669"/>
    <property type="project" value="UniProtKB-KW"/>
</dbReference>
<keyword evidence="10 13" id="KW-0092">Biotin</keyword>
<dbReference type="GO" id="GO:0046872">
    <property type="term" value="F:metal ion binding"/>
    <property type="evidence" value="ECO:0007669"/>
    <property type="project" value="UniProtKB-KW"/>
</dbReference>
<dbReference type="EMBL" id="SCWB01000010">
    <property type="protein sequence ID" value="TDM10500.1"/>
    <property type="molecule type" value="Genomic_DNA"/>
</dbReference>
<dbReference type="Proteomes" id="UP000294802">
    <property type="component" value="Unassembled WGS sequence"/>
</dbReference>
<dbReference type="InterPro" id="IPR016185">
    <property type="entry name" value="PreATP-grasp_dom_sf"/>
</dbReference>
<keyword evidence="13" id="KW-0443">Lipid metabolism</keyword>
<dbReference type="UniPathway" id="UPA00655">
    <property type="reaction ID" value="UER00711"/>
</dbReference>
<dbReference type="SUPFAM" id="SSF56059">
    <property type="entry name" value="Glutathione synthetase ATP-binding domain-like"/>
    <property type="match status" value="1"/>
</dbReference>
<feature type="domain" description="ATP-grasp" evidence="14">
    <location>
        <begin position="119"/>
        <end position="317"/>
    </location>
</feature>
<keyword evidence="8 12" id="KW-0067">ATP-binding</keyword>
<dbReference type="GO" id="GO:0004075">
    <property type="term" value="F:biotin carboxylase activity"/>
    <property type="evidence" value="ECO:0007669"/>
    <property type="project" value="UniProtKB-EC"/>
</dbReference>
<comment type="function">
    <text evidence="1 13">This protein is a component of the acetyl coenzyme A carboxylase complex; first, biotin carboxylase catalyzes the carboxylation of the carrier protein and then the transcarboxylase transfers the carboxyl group to form malonyl-CoA.</text>
</comment>
<organism evidence="16 17">
    <name type="scientific">Macrococcus lamae</name>
    <dbReference type="NCBI Taxonomy" id="198484"/>
    <lineage>
        <taxon>Bacteria</taxon>
        <taxon>Bacillati</taxon>
        <taxon>Bacillota</taxon>
        <taxon>Bacilli</taxon>
        <taxon>Bacillales</taxon>
        <taxon>Staphylococcaceae</taxon>
        <taxon>Macrococcus</taxon>
    </lineage>
</organism>
<gene>
    <name evidence="16" type="primary">accC</name>
    <name evidence="16" type="ORF">ERX29_06530</name>
</gene>
<dbReference type="AlphaFoldDB" id="A0A4R6BTU2"/>
<protein>
    <recommendedName>
        <fullName evidence="4 13">Biotin carboxylase</fullName>
        <ecNumber evidence="4 13">6.3.4.14</ecNumber>
    </recommendedName>
    <alternativeName>
        <fullName evidence="13">Acetyl-coenzyme A carboxylase biotin carboxylase subunit A</fullName>
    </alternativeName>
</protein>
<dbReference type="PANTHER" id="PTHR48095">
    <property type="entry name" value="PYRUVATE CARBOXYLASE SUBUNIT A"/>
    <property type="match status" value="1"/>
</dbReference>
<evidence type="ECO:0000259" key="15">
    <source>
        <dbReference type="PROSITE" id="PS50979"/>
    </source>
</evidence>
<keyword evidence="13" id="KW-0444">Lipid biosynthesis</keyword>
<dbReference type="Gene3D" id="3.30.470.20">
    <property type="entry name" value="ATP-grasp fold, B domain"/>
    <property type="match status" value="1"/>
</dbReference>
<dbReference type="PROSITE" id="PS50979">
    <property type="entry name" value="BC"/>
    <property type="match status" value="1"/>
</dbReference>
<evidence type="ECO:0000256" key="13">
    <source>
        <dbReference type="RuleBase" id="RU365063"/>
    </source>
</evidence>
<dbReference type="NCBIfam" id="TIGR00514">
    <property type="entry name" value="accC"/>
    <property type="match status" value="1"/>
</dbReference>
<accession>A0A4R6BTU2</accession>
<dbReference type="GO" id="GO:0005524">
    <property type="term" value="F:ATP binding"/>
    <property type="evidence" value="ECO:0007669"/>
    <property type="project" value="UniProtKB-UniRule"/>
</dbReference>
<evidence type="ECO:0000256" key="5">
    <source>
        <dbReference type="ARBA" id="ARBA00022598"/>
    </source>
</evidence>
<evidence type="ECO:0000256" key="7">
    <source>
        <dbReference type="ARBA" id="ARBA00022741"/>
    </source>
</evidence>
<sequence>MKKILIANRGEIAVRIIRTCRKLGIKTVAVYSTTDKEALHVSLADESVCIGPSQAAKSYLNMNQIIAAAEITGADAIHPGYGFLAENAAFASLCQQHDIIFIGPTPDTITKMGDKAEARKTMIAAGVPVIPGSKDVIPTVEDAVAMAESIGVPLVIKAVAGGGGKGMRIVSDLDDVAALYRSARNEAAKAFGDDRVYIEKFIKTARHIEVQVIGDGKGEAVHLYDRDCSIQRNNQKLIEEAPAVIVPQSVRDQMTGSAVAAARDIHYKGAGTLEFLFVEETGDYYFLEMNTRIQVEHTVTELVTGIDIVEAQLDIALFDNFKLKQEEIKIQGFALECRINAEDPAHQFRPSPGKLDALHLAGGPGVRHDTFLYENCTVSPYYDSMIAKIITYDSTRERAIRRMQAVLAETVISGFKTNLDYQFRIIQHPNYISNLVDIKFLEKNQLLEEIR</sequence>
<evidence type="ECO:0000256" key="11">
    <source>
        <dbReference type="ARBA" id="ARBA00048600"/>
    </source>
</evidence>
<dbReference type="InterPro" id="IPR051602">
    <property type="entry name" value="ACC_Biotin_Carboxylase"/>
</dbReference>
<dbReference type="PROSITE" id="PS50975">
    <property type="entry name" value="ATP_GRASP"/>
    <property type="match status" value="1"/>
</dbReference>
<comment type="caution">
    <text evidence="16">The sequence shown here is derived from an EMBL/GenBank/DDBJ whole genome shotgun (WGS) entry which is preliminary data.</text>
</comment>
<dbReference type="GO" id="GO:2001295">
    <property type="term" value="P:malonyl-CoA biosynthetic process"/>
    <property type="evidence" value="ECO:0007669"/>
    <property type="project" value="UniProtKB-UniPathway"/>
</dbReference>